<keyword evidence="7" id="KW-1185">Reference proteome</keyword>
<feature type="domain" description="FAD dependent oxidoreductase" evidence="2">
    <location>
        <begin position="10"/>
        <end position="377"/>
    </location>
</feature>
<accession>A0A151GJW7</accession>
<dbReference type="InterPro" id="IPR029043">
    <property type="entry name" value="GcvT/YgfZ_C"/>
</dbReference>
<evidence type="ECO:0000259" key="5">
    <source>
        <dbReference type="Pfam" id="PF16350"/>
    </source>
</evidence>
<proteinExistence type="inferred from homology"/>
<dbReference type="Pfam" id="PF08669">
    <property type="entry name" value="GCV_T_C"/>
    <property type="match status" value="1"/>
</dbReference>
<dbReference type="GO" id="GO:0005739">
    <property type="term" value="C:mitochondrion"/>
    <property type="evidence" value="ECO:0007669"/>
    <property type="project" value="TreeGrafter"/>
</dbReference>
<evidence type="ECO:0000313" key="7">
    <source>
        <dbReference type="Proteomes" id="UP000076580"/>
    </source>
</evidence>
<dbReference type="InterPro" id="IPR028896">
    <property type="entry name" value="GcvT/YgfZ/DmdA"/>
</dbReference>
<comment type="caution">
    <text evidence="6">The sequence shown here is derived from an EMBL/GenBank/DDBJ whole genome shotgun (WGS) entry which is preliminary data.</text>
</comment>
<evidence type="ECO:0000259" key="4">
    <source>
        <dbReference type="Pfam" id="PF08669"/>
    </source>
</evidence>
<dbReference type="Pfam" id="PF16350">
    <property type="entry name" value="FAO_M"/>
    <property type="match status" value="1"/>
</dbReference>
<dbReference type="Pfam" id="PF01266">
    <property type="entry name" value="DAO"/>
    <property type="match status" value="1"/>
</dbReference>
<dbReference type="InterPro" id="IPR027266">
    <property type="entry name" value="TrmE/GcvT-like"/>
</dbReference>
<feature type="domain" description="GCVT N-terminal" evidence="3">
    <location>
        <begin position="438"/>
        <end position="727"/>
    </location>
</feature>
<feature type="domain" description="FAD dependent oxidoreductase central" evidence="5">
    <location>
        <begin position="381"/>
        <end position="433"/>
    </location>
</feature>
<dbReference type="Proteomes" id="UP000076580">
    <property type="component" value="Chromosome 02"/>
</dbReference>
<dbReference type="Gene3D" id="3.50.50.60">
    <property type="entry name" value="FAD/NAD(P)-binding domain"/>
    <property type="match status" value="1"/>
</dbReference>
<dbReference type="SUPFAM" id="SSF54373">
    <property type="entry name" value="FAD-linked reductases, C-terminal domain"/>
    <property type="match status" value="1"/>
</dbReference>
<dbReference type="PANTHER" id="PTHR43757:SF2">
    <property type="entry name" value="AMINOMETHYLTRANSFERASE, MITOCHONDRIAL"/>
    <property type="match status" value="1"/>
</dbReference>
<evidence type="ECO:0000313" key="6">
    <source>
        <dbReference type="EMBL" id="KYK57394.1"/>
    </source>
</evidence>
<organism evidence="6 7">
    <name type="scientific">Drechmeria coniospora</name>
    <name type="common">Nematophagous fungus</name>
    <name type="synonym">Meria coniospora</name>
    <dbReference type="NCBI Taxonomy" id="98403"/>
    <lineage>
        <taxon>Eukaryota</taxon>
        <taxon>Fungi</taxon>
        <taxon>Dikarya</taxon>
        <taxon>Ascomycota</taxon>
        <taxon>Pezizomycotina</taxon>
        <taxon>Sordariomycetes</taxon>
        <taxon>Hypocreomycetidae</taxon>
        <taxon>Hypocreales</taxon>
        <taxon>Ophiocordycipitaceae</taxon>
        <taxon>Drechmeria</taxon>
    </lineage>
</organism>
<evidence type="ECO:0000256" key="1">
    <source>
        <dbReference type="ARBA" id="ARBA00008609"/>
    </source>
</evidence>
<feature type="domain" description="Aminomethyltransferase C-terminal" evidence="4">
    <location>
        <begin position="746"/>
        <end position="824"/>
    </location>
</feature>
<dbReference type="RefSeq" id="XP_040656746.1">
    <property type="nucleotide sequence ID" value="XM_040801713.1"/>
</dbReference>
<dbReference type="Gene3D" id="2.40.30.110">
    <property type="entry name" value="Aminomethyltransferase beta-barrel domains"/>
    <property type="match status" value="1"/>
</dbReference>
<comment type="similarity">
    <text evidence="1">Belongs to the GcvT family.</text>
</comment>
<dbReference type="EMBL" id="LAYC01000002">
    <property type="protein sequence ID" value="KYK57394.1"/>
    <property type="molecule type" value="Genomic_DNA"/>
</dbReference>
<evidence type="ECO:0000259" key="2">
    <source>
        <dbReference type="Pfam" id="PF01266"/>
    </source>
</evidence>
<reference evidence="6 7" key="1">
    <citation type="journal article" date="2016" name="Sci. Rep.">
        <title>Insights into Adaptations to a Near-Obligate Nematode Endoparasitic Lifestyle from the Finished Genome of Drechmeria coniospora.</title>
        <authorList>
            <person name="Zhang L."/>
            <person name="Zhou Z."/>
            <person name="Guo Q."/>
            <person name="Fokkens L."/>
            <person name="Miskei M."/>
            <person name="Pocsi I."/>
            <person name="Zhang W."/>
            <person name="Chen M."/>
            <person name="Wang L."/>
            <person name="Sun Y."/>
            <person name="Donzelli B.G."/>
            <person name="Gibson D.M."/>
            <person name="Nelson D.R."/>
            <person name="Luo J.G."/>
            <person name="Rep M."/>
            <person name="Liu H."/>
            <person name="Yang S."/>
            <person name="Wang J."/>
            <person name="Krasnoff S.B."/>
            <person name="Xu Y."/>
            <person name="Molnar I."/>
            <person name="Lin M."/>
        </authorList>
    </citation>
    <scope>NUCLEOTIDE SEQUENCE [LARGE SCALE GENOMIC DNA]</scope>
    <source>
        <strain evidence="6 7">ARSEF 6962</strain>
    </source>
</reference>
<dbReference type="InterPro" id="IPR006222">
    <property type="entry name" value="GCVT_N"/>
</dbReference>
<dbReference type="Gene3D" id="3.30.1360.120">
    <property type="entry name" value="Probable tRNA modification gtpase trme, domain 1"/>
    <property type="match status" value="1"/>
</dbReference>
<dbReference type="AlphaFoldDB" id="A0A151GJW7"/>
<sequence>MHNMTPMSNVVIIGAGIVGTNLADELVSRGWMNITVVDQGPQHMPGGSTSHAPGLCFASNPSRTMTLFAQYTVEKLLSLEFDGRKCFNQVGGLEVATTPERLEELKRKHGFATSWGVDTRLVDADECLKLYPLLNRDLVLGGLHIPSDGLASAAATVQLLVSRTRKSGVRYLWSTRVTGIEQANDHVTGIVTKAGIIPADIVVSCAGFWGVEVGALAGLPIPLLPMAHQYVKTTAVPAQIGRNSLPDGASLPILRHQDNDLYFRELGERYGIGYYGHRPMPVAASLLSTTPSDVDERNMPSRLKFTPADFDAAWKLSQDLLPALGDADIEDGFNGVLSFTPDGFPLVGQSPALDGFYVAEAVWVTHSAGVARALAELMTIGKSQLDLSCCELSRFEQTQLTPSYVNEASQQNFREVYSIVHPFQQRNSPRNLRLGPFYLRQQQLGAVFLEASAWERPEWYEVNKTLVNKLPAEWQPRKRDAWSSRYYSPIVAAEAWKTRTAVAVYDMTSMCRLEISGPGAVDLLTRLTTSDVSGKPGSVSYTLLLDDHGGIRSDIVVIRVLDNSFQVHANGPTDLAYFSREAREQTRAAPGRFVQVRDITGSTCCLGLWGPRSQDVMAAMCIDEPPGTAGHPRLQAKHVSIGGIPTVAIRMLYVGELGWEIHASADHGLRLWDTIWQAGQPHGMIAAGQSALCSLRMEKGVRIWGVDMSTEHDPYEAGLEFAVQDDKGGYVGADALKRRPRDESARRLRCLTIDDGCSMVLGKEPVYLDGGPVGYITSAAFGHAIGRPIAFATLARRVNEGDAVKIEYFGRLIPATVAAEPLFDPQGNRLKALGRVHRL</sequence>
<dbReference type="Gene3D" id="3.30.9.10">
    <property type="entry name" value="D-Amino Acid Oxidase, subunit A, domain 2"/>
    <property type="match status" value="1"/>
</dbReference>
<dbReference type="GeneID" id="63717046"/>
<gene>
    <name evidence="6" type="ORF">DCS_04403</name>
</gene>
<name>A0A151GJW7_DRECN</name>
<dbReference type="InterPro" id="IPR013977">
    <property type="entry name" value="GcvT_C"/>
</dbReference>
<dbReference type="STRING" id="98403.A0A151GJW7"/>
<dbReference type="SUPFAM" id="SSF101790">
    <property type="entry name" value="Aminomethyltransferase beta-barrel domain"/>
    <property type="match status" value="1"/>
</dbReference>
<dbReference type="Gene3D" id="3.30.70.1400">
    <property type="entry name" value="Aminomethyltransferase beta-barrel domains"/>
    <property type="match status" value="1"/>
</dbReference>
<dbReference type="SUPFAM" id="SSF103025">
    <property type="entry name" value="Folate-binding domain"/>
    <property type="match status" value="1"/>
</dbReference>
<dbReference type="InterPro" id="IPR006076">
    <property type="entry name" value="FAD-dep_OxRdtase"/>
</dbReference>
<dbReference type="PANTHER" id="PTHR43757">
    <property type="entry name" value="AMINOMETHYLTRANSFERASE"/>
    <property type="match status" value="1"/>
</dbReference>
<dbReference type="InterPro" id="IPR036188">
    <property type="entry name" value="FAD/NAD-bd_sf"/>
</dbReference>
<dbReference type="InterPro" id="IPR032503">
    <property type="entry name" value="FAO_M"/>
</dbReference>
<evidence type="ECO:0000259" key="3">
    <source>
        <dbReference type="Pfam" id="PF01571"/>
    </source>
</evidence>
<dbReference type="SUPFAM" id="SSF51905">
    <property type="entry name" value="FAD/NAD(P)-binding domain"/>
    <property type="match status" value="1"/>
</dbReference>
<protein>
    <submittedName>
        <fullName evidence="6">N,N-dimethylglycine oxidase</fullName>
    </submittedName>
</protein>
<dbReference type="Pfam" id="PF01571">
    <property type="entry name" value="GCV_T"/>
    <property type="match status" value="1"/>
</dbReference>
<dbReference type="InParanoid" id="A0A151GJW7"/>